<dbReference type="OrthoDB" id="5397827at2759"/>
<reference evidence="3 4" key="1">
    <citation type="submission" date="2020-01" db="EMBL/GenBank/DDBJ databases">
        <authorList>
            <consortium name="DOE Joint Genome Institute"/>
            <person name="Haridas S."/>
            <person name="Albert R."/>
            <person name="Binder M."/>
            <person name="Bloem J."/>
            <person name="Labutti K."/>
            <person name="Salamov A."/>
            <person name="Andreopoulos B."/>
            <person name="Baker S.E."/>
            <person name="Barry K."/>
            <person name="Bills G."/>
            <person name="Bluhm B.H."/>
            <person name="Cannon C."/>
            <person name="Castanera R."/>
            <person name="Culley D.E."/>
            <person name="Daum C."/>
            <person name="Ezra D."/>
            <person name="Gonzalez J.B."/>
            <person name="Henrissat B."/>
            <person name="Kuo A."/>
            <person name="Liang C."/>
            <person name="Lipzen A."/>
            <person name="Lutzoni F."/>
            <person name="Magnuson J."/>
            <person name="Mondo S."/>
            <person name="Nolan M."/>
            <person name="Ohm R."/>
            <person name="Pangilinan J."/>
            <person name="Park H.-J.H."/>
            <person name="Ramirez L."/>
            <person name="Alfaro M."/>
            <person name="Sun H."/>
            <person name="Tritt A."/>
            <person name="Yoshinaga Y."/>
            <person name="Zwiers L.-H.L."/>
            <person name="Turgeon B.G."/>
            <person name="Goodwin S.B."/>
            <person name="Spatafora J.W."/>
            <person name="Crous P.W."/>
            <person name="Grigoriev I.V."/>
        </authorList>
    </citation>
    <scope>NUCLEOTIDE SEQUENCE [LARGE SCALE GENOMIC DNA]</scope>
    <source>
        <strain evidence="3 4">CBS 611.86</strain>
    </source>
</reference>
<feature type="compositionally biased region" description="Polar residues" evidence="1">
    <location>
        <begin position="76"/>
        <end position="87"/>
    </location>
</feature>
<dbReference type="AlphaFoldDB" id="A0A7C8I3K1"/>
<evidence type="ECO:0000256" key="2">
    <source>
        <dbReference type="SAM" id="Phobius"/>
    </source>
</evidence>
<protein>
    <submittedName>
        <fullName evidence="3">Uncharacterized protein</fullName>
    </submittedName>
</protein>
<proteinExistence type="predicted"/>
<comment type="caution">
    <text evidence="3">The sequence shown here is derived from an EMBL/GenBank/DDBJ whole genome shotgun (WGS) entry which is preliminary data.</text>
</comment>
<keyword evidence="2" id="KW-0812">Transmembrane</keyword>
<name>A0A7C8I3K1_9PLEO</name>
<evidence type="ECO:0000313" key="3">
    <source>
        <dbReference type="EMBL" id="KAF2869994.1"/>
    </source>
</evidence>
<dbReference type="Proteomes" id="UP000481861">
    <property type="component" value="Unassembled WGS sequence"/>
</dbReference>
<keyword evidence="2" id="KW-1133">Transmembrane helix</keyword>
<organism evidence="3 4">
    <name type="scientific">Massariosphaeria phaeospora</name>
    <dbReference type="NCBI Taxonomy" id="100035"/>
    <lineage>
        <taxon>Eukaryota</taxon>
        <taxon>Fungi</taxon>
        <taxon>Dikarya</taxon>
        <taxon>Ascomycota</taxon>
        <taxon>Pezizomycotina</taxon>
        <taxon>Dothideomycetes</taxon>
        <taxon>Pleosporomycetidae</taxon>
        <taxon>Pleosporales</taxon>
        <taxon>Pleosporales incertae sedis</taxon>
        <taxon>Massariosphaeria</taxon>
    </lineage>
</organism>
<dbReference type="EMBL" id="JAADJZ010000015">
    <property type="protein sequence ID" value="KAF2869994.1"/>
    <property type="molecule type" value="Genomic_DNA"/>
</dbReference>
<evidence type="ECO:0000256" key="1">
    <source>
        <dbReference type="SAM" id="MobiDB-lite"/>
    </source>
</evidence>
<feature type="transmembrane region" description="Helical" evidence="2">
    <location>
        <begin position="126"/>
        <end position="145"/>
    </location>
</feature>
<accession>A0A7C8I3K1</accession>
<sequence>MAALAPSIPRFLLPRAYHLLRPQARPLLPNTLLRHASSQPKTNSRHPKSLSEQLRRRQAAAPVIPQPDKYRPPSHGNATPRSESGQRSYGPALTAEDRERMRKKKYPNMMSPEGTFSHWFLNNRGIHAWFMMGILLTLAVAAWYMELMHKTIYAELFPTKREFLRHPMQSSSRFIEVYKMHVMHTSQLTAERRLKKQEDVEKRKQFRLARVREAEERGEEYQDDPRYYVDETGVRRRRVKKWLGIWE</sequence>
<feature type="region of interest" description="Disordered" evidence="1">
    <location>
        <begin position="35"/>
        <end position="102"/>
    </location>
</feature>
<keyword evidence="4" id="KW-1185">Reference proteome</keyword>
<keyword evidence="2" id="KW-0472">Membrane</keyword>
<gene>
    <name evidence="3" type="ORF">BDV95DRAFT_678170</name>
</gene>
<evidence type="ECO:0000313" key="4">
    <source>
        <dbReference type="Proteomes" id="UP000481861"/>
    </source>
</evidence>